<dbReference type="AlphaFoldDB" id="A0A3G1IE96"/>
<proteinExistence type="predicted"/>
<sequence length="70" mass="7143">MSSEIAYVATFTLNGEVHADRLGALSEPVPPSSLIEPMSPGSLALADIINKAAIVDPDSPRGAGILNNAV</sequence>
<evidence type="ECO:0000313" key="3">
    <source>
        <dbReference type="Proteomes" id="UP000485085"/>
    </source>
</evidence>
<dbReference type="GeneID" id="39640078"/>
<protein>
    <submittedName>
        <fullName evidence="1">Uncharacterized protein</fullName>
    </submittedName>
</protein>
<gene>
    <name evidence="2" type="ORF">GNF00_28010</name>
    <name evidence="1" type="ORF">pPUTH1_0243</name>
</gene>
<evidence type="ECO:0000313" key="2">
    <source>
        <dbReference type="EMBL" id="MUA43659.1"/>
    </source>
</evidence>
<keyword evidence="1" id="KW-0614">Plasmid</keyword>
<reference evidence="2 3" key="2">
    <citation type="submission" date="2019-11" db="EMBL/GenBank/DDBJ databases">
        <title>Emergence of a novel subclone of carbapenem-resistant Klebsiella pneumoniae ST11 with enhanced virulence and transmissibility: a molecular epidemiological, clinical, genomic study.</title>
        <authorList>
            <person name="Zhou K."/>
        </authorList>
    </citation>
    <scope>NUCLEOTIDE SEQUENCE [LARGE SCALE GENOMIC DNA]</scope>
    <source>
        <strain evidence="2 3">KP_38044</strain>
    </source>
</reference>
<dbReference type="Proteomes" id="UP000485085">
    <property type="component" value="Unassembled WGS sequence"/>
</dbReference>
<dbReference type="EMBL" id="KY070306">
    <property type="protein sequence ID" value="ASF89362.1"/>
    <property type="molecule type" value="Genomic_DNA"/>
</dbReference>
<dbReference type="EMBL" id="WNPO01000079">
    <property type="protein sequence ID" value="MUA43659.1"/>
    <property type="molecule type" value="Genomic_DNA"/>
</dbReference>
<organism evidence="1">
    <name type="scientific">Klebsiella pneumoniae</name>
    <dbReference type="NCBI Taxonomy" id="573"/>
    <lineage>
        <taxon>Bacteria</taxon>
        <taxon>Pseudomonadati</taxon>
        <taxon>Pseudomonadota</taxon>
        <taxon>Gammaproteobacteria</taxon>
        <taxon>Enterobacterales</taxon>
        <taxon>Enterobacteriaceae</taxon>
        <taxon>Klebsiella/Raoultella group</taxon>
        <taxon>Klebsiella</taxon>
        <taxon>Klebsiella pneumoniae complex</taxon>
    </lineage>
</organism>
<accession>A0A3G1IE96</accession>
<evidence type="ECO:0000313" key="1">
    <source>
        <dbReference type="EMBL" id="ASF89362.1"/>
    </source>
</evidence>
<dbReference type="RefSeq" id="WP_117090498.1">
    <property type="nucleotide sequence ID" value="NZ_BIJO01000027.1"/>
</dbReference>
<geneLocation type="plasmid" evidence="1">
    <name>pPUTH1</name>
</geneLocation>
<name>A0A3G1IE96_KLEPN</name>
<reference evidence="1" key="1">
    <citation type="submission" date="2016-11" db="EMBL/GenBank/DDBJ databases">
        <authorList>
            <person name="Yao B."/>
            <person name="Geng J."/>
        </authorList>
    </citation>
    <scope>NUCLEOTIDE SEQUENCE</scope>
    <source>
        <strain evidence="1">PUTH</strain>
        <plasmid evidence="1">pPUTH1</plasmid>
    </source>
</reference>